<organism evidence="2 3">
    <name type="scientific">Ambrosia artemisiifolia</name>
    <name type="common">Common ragweed</name>
    <dbReference type="NCBI Taxonomy" id="4212"/>
    <lineage>
        <taxon>Eukaryota</taxon>
        <taxon>Viridiplantae</taxon>
        <taxon>Streptophyta</taxon>
        <taxon>Embryophyta</taxon>
        <taxon>Tracheophyta</taxon>
        <taxon>Spermatophyta</taxon>
        <taxon>Magnoliopsida</taxon>
        <taxon>eudicotyledons</taxon>
        <taxon>Gunneridae</taxon>
        <taxon>Pentapetalae</taxon>
        <taxon>asterids</taxon>
        <taxon>campanulids</taxon>
        <taxon>Asterales</taxon>
        <taxon>Asteraceae</taxon>
        <taxon>Asteroideae</taxon>
        <taxon>Heliantheae alliance</taxon>
        <taxon>Heliantheae</taxon>
        <taxon>Ambrosia</taxon>
    </lineage>
</organism>
<dbReference type="EMBL" id="JAMZMK010005683">
    <property type="protein sequence ID" value="KAI7752443.1"/>
    <property type="molecule type" value="Genomic_DNA"/>
</dbReference>
<sequence length="160" mass="17326">LKTPNISISLFLLLCFDHQLPAASPPNNGGGVDGFWAPTENHRKQTAFLLLRSLDECKIIMMKDVATGHQQPAGQRLGPTTYRYLPVSLSGRAFLSFLRVCLLLSADEVHVACFCINSQSFSSDLASGSYSGETRIAAYVGACRLLSLGFSLLAVVHSLH</sequence>
<feature type="chain" id="PRO_5041914488" evidence="1">
    <location>
        <begin position="23"/>
        <end position="160"/>
    </location>
</feature>
<dbReference type="Proteomes" id="UP001206925">
    <property type="component" value="Unassembled WGS sequence"/>
</dbReference>
<proteinExistence type="predicted"/>
<comment type="caution">
    <text evidence="2">The sequence shown here is derived from an EMBL/GenBank/DDBJ whole genome shotgun (WGS) entry which is preliminary data.</text>
</comment>
<feature type="signal peptide" evidence="1">
    <location>
        <begin position="1"/>
        <end position="22"/>
    </location>
</feature>
<evidence type="ECO:0000256" key="1">
    <source>
        <dbReference type="SAM" id="SignalP"/>
    </source>
</evidence>
<protein>
    <submittedName>
        <fullName evidence="2">Uncharacterized protein</fullName>
    </submittedName>
</protein>
<gene>
    <name evidence="2" type="ORF">M8C21_020335</name>
</gene>
<keyword evidence="1" id="KW-0732">Signal</keyword>
<dbReference type="AlphaFoldDB" id="A0AAD5GUM4"/>
<feature type="non-terminal residue" evidence="2">
    <location>
        <position position="160"/>
    </location>
</feature>
<keyword evidence="3" id="KW-1185">Reference proteome</keyword>
<evidence type="ECO:0000313" key="2">
    <source>
        <dbReference type="EMBL" id="KAI7752443.1"/>
    </source>
</evidence>
<evidence type="ECO:0000313" key="3">
    <source>
        <dbReference type="Proteomes" id="UP001206925"/>
    </source>
</evidence>
<accession>A0AAD5GUM4</accession>
<reference evidence="2" key="1">
    <citation type="submission" date="2022-06" db="EMBL/GenBank/DDBJ databases">
        <title>Uncovering the hologenomic basis of an extraordinary plant invasion.</title>
        <authorList>
            <person name="Bieker V.C."/>
            <person name="Martin M.D."/>
            <person name="Gilbert T."/>
            <person name="Hodgins K."/>
            <person name="Battlay P."/>
            <person name="Petersen B."/>
            <person name="Wilson J."/>
        </authorList>
    </citation>
    <scope>NUCLEOTIDE SEQUENCE</scope>
    <source>
        <strain evidence="2">AA19_3_7</strain>
        <tissue evidence="2">Leaf</tissue>
    </source>
</reference>
<name>A0AAD5GUM4_AMBAR</name>